<evidence type="ECO:0000313" key="1">
    <source>
        <dbReference type="EMBL" id="EKV30050.1"/>
    </source>
</evidence>
<gene>
    <name evidence="1" type="ORF">C882_0131</name>
</gene>
<dbReference type="Proteomes" id="UP000009881">
    <property type="component" value="Unassembled WGS sequence"/>
</dbReference>
<name>K9GVR5_9PROT</name>
<proteinExistence type="predicted"/>
<dbReference type="AlphaFoldDB" id="K9GVR5"/>
<accession>K9GVR5</accession>
<organism evidence="1 2">
    <name type="scientific">Caenispirillum salinarum AK4</name>
    <dbReference type="NCBI Taxonomy" id="1238182"/>
    <lineage>
        <taxon>Bacteria</taxon>
        <taxon>Pseudomonadati</taxon>
        <taxon>Pseudomonadota</taxon>
        <taxon>Alphaproteobacteria</taxon>
        <taxon>Rhodospirillales</taxon>
        <taxon>Novispirillaceae</taxon>
        <taxon>Caenispirillum</taxon>
    </lineage>
</organism>
<comment type="caution">
    <text evidence="1">The sequence shown here is derived from an EMBL/GenBank/DDBJ whole genome shotgun (WGS) entry which is preliminary data.</text>
</comment>
<keyword evidence="2" id="KW-1185">Reference proteome</keyword>
<dbReference type="EMBL" id="ANHY01000010">
    <property type="protein sequence ID" value="EKV30050.1"/>
    <property type="molecule type" value="Genomic_DNA"/>
</dbReference>
<sequence length="41" mass="4641">MFAANDDDIWPMDDTAEALRHLGRDILDEPVPEFLLKALEG</sequence>
<reference evidence="1 2" key="1">
    <citation type="journal article" date="2013" name="Genome Announc.">
        <title>Draft Genome Sequence of an Alphaproteobacterium, Caenispirillum salinarum AK4(T), Isolated from a Solar Saltern.</title>
        <authorList>
            <person name="Khatri I."/>
            <person name="Singh A."/>
            <person name="Korpole S."/>
            <person name="Pinnaka A.K."/>
            <person name="Subramanian S."/>
        </authorList>
    </citation>
    <scope>NUCLEOTIDE SEQUENCE [LARGE SCALE GENOMIC DNA]</scope>
    <source>
        <strain evidence="1 2">AK4</strain>
    </source>
</reference>
<protein>
    <submittedName>
        <fullName evidence="1">Uncharacterized protein</fullName>
    </submittedName>
</protein>
<evidence type="ECO:0000313" key="2">
    <source>
        <dbReference type="Proteomes" id="UP000009881"/>
    </source>
</evidence>